<name>A0A834X964_9FABA</name>
<dbReference type="Proteomes" id="UP000634136">
    <property type="component" value="Unassembled WGS sequence"/>
</dbReference>
<dbReference type="AlphaFoldDB" id="A0A834X964"/>
<gene>
    <name evidence="1" type="ORF">G2W53_003716</name>
</gene>
<comment type="caution">
    <text evidence="1">The sequence shown here is derived from an EMBL/GenBank/DDBJ whole genome shotgun (WGS) entry which is preliminary data.</text>
</comment>
<sequence>MRKWRRNTYRYEWLLQTKVDEATKPTHHPPRG</sequence>
<organism evidence="1 2">
    <name type="scientific">Senna tora</name>
    <dbReference type="NCBI Taxonomy" id="362788"/>
    <lineage>
        <taxon>Eukaryota</taxon>
        <taxon>Viridiplantae</taxon>
        <taxon>Streptophyta</taxon>
        <taxon>Embryophyta</taxon>
        <taxon>Tracheophyta</taxon>
        <taxon>Spermatophyta</taxon>
        <taxon>Magnoliopsida</taxon>
        <taxon>eudicotyledons</taxon>
        <taxon>Gunneridae</taxon>
        <taxon>Pentapetalae</taxon>
        <taxon>rosids</taxon>
        <taxon>fabids</taxon>
        <taxon>Fabales</taxon>
        <taxon>Fabaceae</taxon>
        <taxon>Caesalpinioideae</taxon>
        <taxon>Cassia clade</taxon>
        <taxon>Senna</taxon>
    </lineage>
</organism>
<proteinExistence type="predicted"/>
<accession>A0A834X964</accession>
<protein>
    <submittedName>
        <fullName evidence="1">Uncharacterized protein</fullName>
    </submittedName>
</protein>
<reference evidence="1" key="1">
    <citation type="submission" date="2020-09" db="EMBL/GenBank/DDBJ databases">
        <title>Genome-Enabled Discovery of Anthraquinone Biosynthesis in Senna tora.</title>
        <authorList>
            <person name="Kang S.-H."/>
            <person name="Pandey R.P."/>
            <person name="Lee C.-M."/>
            <person name="Sim J.-S."/>
            <person name="Jeong J.-T."/>
            <person name="Choi B.-S."/>
            <person name="Jung M."/>
            <person name="Ginzburg D."/>
            <person name="Zhao K."/>
            <person name="Won S.Y."/>
            <person name="Oh T.-J."/>
            <person name="Yu Y."/>
            <person name="Kim N.-H."/>
            <person name="Lee O.R."/>
            <person name="Lee T.-H."/>
            <person name="Bashyal P."/>
            <person name="Kim T.-S."/>
            <person name="Lee W.-H."/>
            <person name="Kawkins C."/>
            <person name="Kim C.-K."/>
            <person name="Kim J.S."/>
            <person name="Ahn B.O."/>
            <person name="Rhee S.Y."/>
            <person name="Sohng J.K."/>
        </authorList>
    </citation>
    <scope>NUCLEOTIDE SEQUENCE</scope>
    <source>
        <tissue evidence="1">Leaf</tissue>
    </source>
</reference>
<evidence type="ECO:0000313" key="1">
    <source>
        <dbReference type="EMBL" id="KAF7841418.1"/>
    </source>
</evidence>
<evidence type="ECO:0000313" key="2">
    <source>
        <dbReference type="Proteomes" id="UP000634136"/>
    </source>
</evidence>
<keyword evidence="2" id="KW-1185">Reference proteome</keyword>
<dbReference type="EMBL" id="JAAIUW010000002">
    <property type="protein sequence ID" value="KAF7841418.1"/>
    <property type="molecule type" value="Genomic_DNA"/>
</dbReference>